<feature type="binding site" evidence="9">
    <location>
        <position position="169"/>
    </location>
    <ligand>
        <name>substrate</name>
    </ligand>
</feature>
<dbReference type="GO" id="GO:0005524">
    <property type="term" value="F:ATP binding"/>
    <property type="evidence" value="ECO:0007669"/>
    <property type="project" value="UniProtKB-UniRule"/>
</dbReference>
<dbReference type="InterPro" id="IPR037528">
    <property type="entry name" value="ArgB"/>
</dbReference>
<dbReference type="EMBL" id="FOSF01000035">
    <property type="protein sequence ID" value="SFK19043.1"/>
    <property type="molecule type" value="Genomic_DNA"/>
</dbReference>
<organism evidence="11 12">
    <name type="scientific">Succinivibrio dextrinosolvens</name>
    <dbReference type="NCBI Taxonomy" id="83771"/>
    <lineage>
        <taxon>Bacteria</taxon>
        <taxon>Pseudomonadati</taxon>
        <taxon>Pseudomonadota</taxon>
        <taxon>Gammaproteobacteria</taxon>
        <taxon>Aeromonadales</taxon>
        <taxon>Succinivibrionaceae</taxon>
        <taxon>Succinivibrio</taxon>
    </lineage>
</organism>
<keyword evidence="9" id="KW-0963">Cytoplasm</keyword>
<evidence type="ECO:0000313" key="11">
    <source>
        <dbReference type="EMBL" id="SFK19043.1"/>
    </source>
</evidence>
<dbReference type="PIRSF" id="PIRSF000728">
    <property type="entry name" value="NAGK"/>
    <property type="match status" value="1"/>
</dbReference>
<dbReference type="UniPathway" id="UPA00068">
    <property type="reaction ID" value="UER00107"/>
</dbReference>
<feature type="site" description="Transition state stabilizer" evidence="9">
    <location>
        <position position="228"/>
    </location>
</feature>
<keyword evidence="12" id="KW-1185">Reference proteome</keyword>
<comment type="subcellular location">
    <subcellularLocation>
        <location evidence="9">Cytoplasm</location>
    </subcellularLocation>
</comment>
<feature type="binding site" evidence="9">
    <location>
        <position position="77"/>
    </location>
    <ligand>
        <name>substrate</name>
    </ligand>
</feature>
<gene>
    <name evidence="9" type="primary">argB</name>
    <name evidence="11" type="ORF">SAMN04487865_10356</name>
</gene>
<dbReference type="Proteomes" id="UP000243374">
    <property type="component" value="Unassembled WGS sequence"/>
</dbReference>
<dbReference type="PANTHER" id="PTHR23342">
    <property type="entry name" value="N-ACETYLGLUTAMATE SYNTHASE"/>
    <property type="match status" value="1"/>
</dbReference>
<dbReference type="GO" id="GO:0042450">
    <property type="term" value="P:L-arginine biosynthetic process via ornithine"/>
    <property type="evidence" value="ECO:0007669"/>
    <property type="project" value="UniProtKB-UniRule"/>
</dbReference>
<keyword evidence="2 9" id="KW-0055">Arginine biosynthesis</keyword>
<comment type="function">
    <text evidence="9">Catalyzes the ATP-dependent phosphorylation of N-acetyl-L-glutamate.</text>
</comment>
<dbReference type="NCBIfam" id="TIGR00761">
    <property type="entry name" value="argB"/>
    <property type="match status" value="1"/>
</dbReference>
<evidence type="ECO:0000256" key="8">
    <source>
        <dbReference type="ARBA" id="ARBA00048141"/>
    </source>
</evidence>
<dbReference type="InterPro" id="IPR001048">
    <property type="entry name" value="Asp/Glu/Uridylate_kinase"/>
</dbReference>
<dbReference type="Pfam" id="PF00696">
    <property type="entry name" value="AA_kinase"/>
    <property type="match status" value="1"/>
</dbReference>
<evidence type="ECO:0000256" key="3">
    <source>
        <dbReference type="ARBA" id="ARBA00022605"/>
    </source>
</evidence>
<evidence type="ECO:0000313" key="12">
    <source>
        <dbReference type="Proteomes" id="UP000243374"/>
    </source>
</evidence>
<keyword evidence="5 9" id="KW-0547">Nucleotide-binding</keyword>
<evidence type="ECO:0000259" key="10">
    <source>
        <dbReference type="Pfam" id="PF00696"/>
    </source>
</evidence>
<evidence type="ECO:0000256" key="1">
    <source>
        <dbReference type="ARBA" id="ARBA00004828"/>
    </source>
</evidence>
<keyword evidence="6 9" id="KW-0418">Kinase</keyword>
<sequence length="269" mass="28590">MVFLVDHKRSSVEYRVMTENTVVIKLSGKALDGQKELGELFAAAHSSRVVIVHGGGVEVDSLFKDLNLKVEKKNGLRVSPKEHMPFISAALCGMCNKKLQALAVKNGLKAIGMIASDGNSLGVEQLSADLGMVGKVSPVSADYINMLLDGGYTPVIASVAFDSEGQMYNVNADDVASAIGLLLSAPVYFISDVPGVLDKEGKLIPSLNESQLESLIADGTISGGMQVKVKSAVETARFIGKPVYIASFKDPLLKEIVSSRHRLGTAIEL</sequence>
<comment type="similarity">
    <text evidence="9">Belongs to the acetylglutamate kinase family. ArgB subfamily.</text>
</comment>
<keyword evidence="4 9" id="KW-0808">Transferase</keyword>
<reference evidence="11 12" key="1">
    <citation type="submission" date="2016-10" db="EMBL/GenBank/DDBJ databases">
        <authorList>
            <person name="Varghese N."/>
            <person name="Submissions S."/>
        </authorList>
    </citation>
    <scope>NUCLEOTIDE SEQUENCE [LARGE SCALE GENOMIC DNA]</scope>
    <source>
        <strain evidence="11 12">22B</strain>
    </source>
</reference>
<keyword evidence="3 9" id="KW-0028">Amino-acid biosynthesis</keyword>
<keyword evidence="7 9" id="KW-0067">ATP-binding</keyword>
<evidence type="ECO:0000256" key="9">
    <source>
        <dbReference type="HAMAP-Rule" id="MF_00082"/>
    </source>
</evidence>
<feature type="site" description="Transition state stabilizer" evidence="9">
    <location>
        <position position="25"/>
    </location>
</feature>
<dbReference type="PANTHER" id="PTHR23342:SF0">
    <property type="entry name" value="N-ACETYLGLUTAMATE SYNTHASE, MITOCHONDRIAL"/>
    <property type="match status" value="1"/>
</dbReference>
<dbReference type="SUPFAM" id="SSF53633">
    <property type="entry name" value="Carbamate kinase-like"/>
    <property type="match status" value="1"/>
</dbReference>
<dbReference type="HAMAP" id="MF_00082">
    <property type="entry name" value="ArgB"/>
    <property type="match status" value="1"/>
</dbReference>
<protein>
    <recommendedName>
        <fullName evidence="9">Acetylglutamate kinase</fullName>
        <ecNumber evidence="9">2.7.2.8</ecNumber>
    </recommendedName>
    <alternativeName>
        <fullName evidence="9">N-acetyl-L-glutamate 5-phosphotransferase</fullName>
    </alternativeName>
    <alternativeName>
        <fullName evidence="9">NAG kinase</fullName>
        <shortName evidence="9">NAGK</shortName>
    </alternativeName>
</protein>
<dbReference type="EC" id="2.7.2.8" evidence="9"/>
<evidence type="ECO:0000256" key="4">
    <source>
        <dbReference type="ARBA" id="ARBA00022679"/>
    </source>
</evidence>
<feature type="domain" description="Aspartate/glutamate/uridylate kinase" evidence="10">
    <location>
        <begin position="20"/>
        <end position="247"/>
    </location>
</feature>
<dbReference type="GO" id="GO:0005737">
    <property type="term" value="C:cytoplasm"/>
    <property type="evidence" value="ECO:0007669"/>
    <property type="project" value="UniProtKB-SubCell"/>
</dbReference>
<feature type="binding site" evidence="9">
    <location>
        <begin position="55"/>
        <end position="56"/>
    </location>
    <ligand>
        <name>substrate</name>
    </ligand>
</feature>
<dbReference type="AlphaFoldDB" id="A0A662ZC04"/>
<dbReference type="InterPro" id="IPR004662">
    <property type="entry name" value="AcgluKinase_fam"/>
</dbReference>
<accession>A0A662ZC04</accession>
<dbReference type="InterPro" id="IPR036393">
    <property type="entry name" value="AceGlu_kinase-like_sf"/>
</dbReference>
<dbReference type="Gene3D" id="3.40.1160.10">
    <property type="entry name" value="Acetylglutamate kinase-like"/>
    <property type="match status" value="1"/>
</dbReference>
<evidence type="ECO:0000256" key="5">
    <source>
        <dbReference type="ARBA" id="ARBA00022741"/>
    </source>
</evidence>
<evidence type="ECO:0000256" key="7">
    <source>
        <dbReference type="ARBA" id="ARBA00022840"/>
    </source>
</evidence>
<comment type="catalytic activity">
    <reaction evidence="8 9">
        <text>N-acetyl-L-glutamate + ATP = N-acetyl-L-glutamyl 5-phosphate + ADP</text>
        <dbReference type="Rhea" id="RHEA:14629"/>
        <dbReference type="ChEBI" id="CHEBI:30616"/>
        <dbReference type="ChEBI" id="CHEBI:44337"/>
        <dbReference type="ChEBI" id="CHEBI:57936"/>
        <dbReference type="ChEBI" id="CHEBI:456216"/>
        <dbReference type="EC" id="2.7.2.8"/>
    </reaction>
</comment>
<dbReference type="RefSeq" id="WP_206735614.1">
    <property type="nucleotide sequence ID" value="NZ_CP047056.1"/>
</dbReference>
<comment type="pathway">
    <text evidence="1 9">Amino-acid biosynthesis; L-arginine biosynthesis; N(2)-acetyl-L-ornithine from L-glutamate: step 2/4.</text>
</comment>
<dbReference type="GO" id="GO:0003991">
    <property type="term" value="F:acetylglutamate kinase activity"/>
    <property type="evidence" value="ECO:0007669"/>
    <property type="project" value="UniProtKB-UniRule"/>
</dbReference>
<evidence type="ECO:0000256" key="2">
    <source>
        <dbReference type="ARBA" id="ARBA00022571"/>
    </source>
</evidence>
<evidence type="ECO:0000256" key="6">
    <source>
        <dbReference type="ARBA" id="ARBA00022777"/>
    </source>
</evidence>
<proteinExistence type="inferred from homology"/>
<name>A0A662ZC04_9GAMM</name>